<protein>
    <submittedName>
        <fullName evidence="1">Peptidyl-prolyl cis-trans isomerase</fullName>
    </submittedName>
</protein>
<keyword evidence="1" id="KW-0413">Isomerase</keyword>
<comment type="caution">
    <text evidence="1">The sequence shown here is derived from an EMBL/GenBank/DDBJ whole genome shotgun (WGS) entry which is preliminary data.</text>
</comment>
<accession>A0ABU2Y950</accession>
<dbReference type="InterPro" id="IPR027304">
    <property type="entry name" value="Trigger_fact/SurA_dom_sf"/>
</dbReference>
<gene>
    <name evidence="1" type="ORF">RM538_01715</name>
</gene>
<dbReference type="GO" id="GO:0016853">
    <property type="term" value="F:isomerase activity"/>
    <property type="evidence" value="ECO:0007669"/>
    <property type="project" value="UniProtKB-KW"/>
</dbReference>
<keyword evidence="2" id="KW-1185">Reference proteome</keyword>
<dbReference type="SUPFAM" id="SSF109998">
    <property type="entry name" value="Triger factor/SurA peptide-binding domain-like"/>
    <property type="match status" value="1"/>
</dbReference>
<sequence>MRFFVLFLTALLLQSCDYLKQDETRIPVARVNDSYLYQEDIEALITDNTSREDSTLIVSNYINRWATQKLLIDQAKINLSPQTQDEYNKLVNDYRNDLYTEAYKNVIVNKQLDSTVSSQEFLDYYELNKENFLLNDELLKIRYIVLPPNYSDISVTNQKFTRFNTEDQEELINQSIQFKDQNFNDSIWVKKKVISEKIPSLETLNSSDLKKGNNLQLKDSLGVYLIHIKDVLNNNDIAPLEYIKPTIEQIIINKRKLELIKKLEVDIKKDAIKNRKFETY</sequence>
<dbReference type="Proteomes" id="UP001254488">
    <property type="component" value="Unassembled WGS sequence"/>
</dbReference>
<evidence type="ECO:0000313" key="1">
    <source>
        <dbReference type="EMBL" id="MDT0554705.1"/>
    </source>
</evidence>
<proteinExistence type="predicted"/>
<reference evidence="1 2" key="1">
    <citation type="submission" date="2023-09" db="EMBL/GenBank/DDBJ databases">
        <authorList>
            <person name="Rey-Velasco X."/>
        </authorList>
    </citation>
    <scope>NUCLEOTIDE SEQUENCE [LARGE SCALE GENOMIC DNA]</scope>
    <source>
        <strain evidence="1 2">W242</strain>
    </source>
</reference>
<name>A0ABU2Y950_9FLAO</name>
<dbReference type="RefSeq" id="WP_311331664.1">
    <property type="nucleotide sequence ID" value="NZ_JAVRHZ010000001.1"/>
</dbReference>
<organism evidence="1 2">
    <name type="scientific">Patiriisocius hiemis</name>
    <dbReference type="NCBI Taxonomy" id="3075604"/>
    <lineage>
        <taxon>Bacteria</taxon>
        <taxon>Pseudomonadati</taxon>
        <taxon>Bacteroidota</taxon>
        <taxon>Flavobacteriia</taxon>
        <taxon>Flavobacteriales</taxon>
        <taxon>Flavobacteriaceae</taxon>
        <taxon>Patiriisocius</taxon>
    </lineage>
</organism>
<dbReference type="PROSITE" id="PS51257">
    <property type="entry name" value="PROKAR_LIPOPROTEIN"/>
    <property type="match status" value="1"/>
</dbReference>
<dbReference type="EMBL" id="JAVRHZ010000001">
    <property type="protein sequence ID" value="MDT0554705.1"/>
    <property type="molecule type" value="Genomic_DNA"/>
</dbReference>
<evidence type="ECO:0000313" key="2">
    <source>
        <dbReference type="Proteomes" id="UP001254488"/>
    </source>
</evidence>